<name>A0A1V4JW82_PATFA</name>
<reference evidence="2 3" key="1">
    <citation type="submission" date="2016-02" db="EMBL/GenBank/DDBJ databases">
        <title>Band-tailed pigeon sequencing and assembly.</title>
        <authorList>
            <person name="Soares A.E."/>
            <person name="Novak B.J."/>
            <person name="Rice E.S."/>
            <person name="O'Connell B."/>
            <person name="Chang D."/>
            <person name="Weber S."/>
            <person name="Shapiro B."/>
        </authorList>
    </citation>
    <scope>NUCLEOTIDE SEQUENCE [LARGE SCALE GENOMIC DNA]</scope>
    <source>
        <strain evidence="2">BTP2013</strain>
        <tissue evidence="2">Blood</tissue>
    </source>
</reference>
<dbReference type="Proteomes" id="UP000190648">
    <property type="component" value="Unassembled WGS sequence"/>
</dbReference>
<gene>
    <name evidence="2" type="ORF">AV530_016139</name>
</gene>
<comment type="caution">
    <text evidence="2">The sequence shown here is derived from an EMBL/GenBank/DDBJ whole genome shotgun (WGS) entry which is preliminary data.</text>
</comment>
<feature type="region of interest" description="Disordered" evidence="1">
    <location>
        <begin position="1"/>
        <end position="23"/>
    </location>
</feature>
<sequence>MEYGARLFSEGSQKGQQPQTATGSILSGHVEENLQREFSLAWDEIVQRDLRCHSSSQQREGAALRHEEDQCLRESRTTCWDQVLFPGSGCSVWMQFERNGIESIKNVLSQRMK</sequence>
<organism evidence="2 3">
    <name type="scientific">Patagioenas fasciata monilis</name>
    <dbReference type="NCBI Taxonomy" id="372326"/>
    <lineage>
        <taxon>Eukaryota</taxon>
        <taxon>Metazoa</taxon>
        <taxon>Chordata</taxon>
        <taxon>Craniata</taxon>
        <taxon>Vertebrata</taxon>
        <taxon>Euteleostomi</taxon>
        <taxon>Archelosauria</taxon>
        <taxon>Archosauria</taxon>
        <taxon>Dinosauria</taxon>
        <taxon>Saurischia</taxon>
        <taxon>Theropoda</taxon>
        <taxon>Coelurosauria</taxon>
        <taxon>Aves</taxon>
        <taxon>Neognathae</taxon>
        <taxon>Neoaves</taxon>
        <taxon>Columbimorphae</taxon>
        <taxon>Columbiformes</taxon>
        <taxon>Columbidae</taxon>
        <taxon>Patagioenas</taxon>
    </lineage>
</organism>
<dbReference type="AlphaFoldDB" id="A0A1V4JW82"/>
<feature type="compositionally biased region" description="Polar residues" evidence="1">
    <location>
        <begin position="10"/>
        <end position="23"/>
    </location>
</feature>
<dbReference type="EMBL" id="LSYS01005643">
    <property type="protein sequence ID" value="OPJ76458.1"/>
    <property type="molecule type" value="Genomic_DNA"/>
</dbReference>
<evidence type="ECO:0000256" key="1">
    <source>
        <dbReference type="SAM" id="MobiDB-lite"/>
    </source>
</evidence>
<proteinExistence type="predicted"/>
<accession>A0A1V4JW82</accession>
<protein>
    <submittedName>
        <fullName evidence="2">Uncharacterized protein</fullName>
    </submittedName>
</protein>
<evidence type="ECO:0000313" key="3">
    <source>
        <dbReference type="Proteomes" id="UP000190648"/>
    </source>
</evidence>
<evidence type="ECO:0000313" key="2">
    <source>
        <dbReference type="EMBL" id="OPJ76458.1"/>
    </source>
</evidence>
<keyword evidence="3" id="KW-1185">Reference proteome</keyword>